<evidence type="ECO:0000313" key="4">
    <source>
        <dbReference type="EMBL" id="SKA59995.1"/>
    </source>
</evidence>
<dbReference type="InterPro" id="IPR017853">
    <property type="entry name" value="GH"/>
</dbReference>
<dbReference type="PRINTS" id="PR00742">
    <property type="entry name" value="GLHYDRLASE35"/>
</dbReference>
<dbReference type="Gene3D" id="3.20.20.80">
    <property type="entry name" value="Glycosidases"/>
    <property type="match status" value="1"/>
</dbReference>
<dbReference type="Pfam" id="PF01301">
    <property type="entry name" value="Glyco_hydro_35"/>
    <property type="match status" value="1"/>
</dbReference>
<dbReference type="EMBL" id="FUXZ01000002">
    <property type="protein sequence ID" value="SKA59995.1"/>
    <property type="molecule type" value="Genomic_DNA"/>
</dbReference>
<organism evidence="4 5">
    <name type="scientific">Eubacterium uniforme</name>
    <dbReference type="NCBI Taxonomy" id="39495"/>
    <lineage>
        <taxon>Bacteria</taxon>
        <taxon>Bacillati</taxon>
        <taxon>Bacillota</taxon>
        <taxon>Clostridia</taxon>
        <taxon>Eubacteriales</taxon>
        <taxon>Eubacteriaceae</taxon>
        <taxon>Eubacterium</taxon>
    </lineage>
</organism>
<comment type="similarity">
    <text evidence="1 2">Belongs to the glycosyl hydrolase 35 family.</text>
</comment>
<sequence length="722" mass="82913">MKEKFGYNNICLTKNEKPYFPIMGEMHYARVSNYKWREELLKMKNCGIDIVSTYVFWIFHEQLENEYDFSGDLNIREFIKIADEVGLKVWLRLGPFVHSELRNGGFPDWLINKCPSIRSEDETYISEVKKYLSRIYEEVKGLFNKDNGPIIGIQVENELGHVGGVDKESDEKHMKHLLEIIKKIGFDVPYYTATGWGGAIVADCIPVMGGYCDAPWERSSEKLPPNTNYVITKERDDHMIGQGHEIGGMESYKYADFPYLTAELGGGLCPTYRRRPVVSGKDIASVSLVKLANGCNLLGYYMFHGGVNPKGINYPLNETIATGSWCDLPEFDYDFNSPIGSYGNITDKYNELKLLFMFIKDFGEKLCLMESDINTIIDENGKEYEDVNVKPDNLEGIRYSIRHNCESGFVFVNNYVRGYELSNHKDVKLEDLKLVKKIKDNYFIDVKMLESISTFPSFDINNGDYFFYPINLKVGDMLIKNATATPLCVLKDENGFEDYAILYGDDAKLNIEYGEKTQRIVLSKEEALKANKITLDREYVIIANGTVVVDDGKIYLYSDNDDEIKIYPENSDLQLNDVKIKDNEASAEVNIIEQKEFVDNVHLLNSKDVKTIEYKIKVNYNFNISVENALDNIYLNVLYDGDVMKTLINGEVVNDNFNNGKACKIGLKGYGYPREIVFRIYGLDEDNDKYFDENIEYKDGFACELKNIETICNYKKLIYENK</sequence>
<evidence type="ECO:0000313" key="5">
    <source>
        <dbReference type="Proteomes" id="UP000190814"/>
    </source>
</evidence>
<dbReference type="AlphaFoldDB" id="A0A1T4V4X7"/>
<proteinExistence type="inferred from homology"/>
<dbReference type="GO" id="GO:0004553">
    <property type="term" value="F:hydrolase activity, hydrolyzing O-glycosyl compounds"/>
    <property type="evidence" value="ECO:0007669"/>
    <property type="project" value="InterPro"/>
</dbReference>
<dbReference type="PANTHER" id="PTHR23421">
    <property type="entry name" value="BETA-GALACTOSIDASE RELATED"/>
    <property type="match status" value="1"/>
</dbReference>
<evidence type="ECO:0000259" key="3">
    <source>
        <dbReference type="Pfam" id="PF01301"/>
    </source>
</evidence>
<evidence type="ECO:0000256" key="2">
    <source>
        <dbReference type="RuleBase" id="RU003679"/>
    </source>
</evidence>
<name>A0A1T4V4X7_9FIRM</name>
<dbReference type="Proteomes" id="UP000190814">
    <property type="component" value="Unassembled WGS sequence"/>
</dbReference>
<dbReference type="SUPFAM" id="SSF51445">
    <property type="entry name" value="(Trans)glycosidases"/>
    <property type="match status" value="1"/>
</dbReference>
<dbReference type="InterPro" id="IPR031330">
    <property type="entry name" value="Gly_Hdrlase_35_cat"/>
</dbReference>
<feature type="domain" description="Glycoside hydrolase 35 catalytic" evidence="3">
    <location>
        <begin position="12"/>
        <end position="356"/>
    </location>
</feature>
<dbReference type="InterPro" id="IPR001944">
    <property type="entry name" value="Glycoside_Hdrlase_35"/>
</dbReference>
<gene>
    <name evidence="4" type="ORF">SAMN02745111_00148</name>
</gene>
<reference evidence="4 5" key="1">
    <citation type="submission" date="2017-02" db="EMBL/GenBank/DDBJ databases">
        <authorList>
            <person name="Peterson S.W."/>
        </authorList>
    </citation>
    <scope>NUCLEOTIDE SEQUENCE [LARGE SCALE GENOMIC DNA]</scope>
    <source>
        <strain evidence="4 5">ATCC 35992</strain>
    </source>
</reference>
<dbReference type="GO" id="GO:0005975">
    <property type="term" value="P:carbohydrate metabolic process"/>
    <property type="evidence" value="ECO:0007669"/>
    <property type="project" value="InterPro"/>
</dbReference>
<dbReference type="OrthoDB" id="9813184at2"/>
<keyword evidence="4" id="KW-0378">Hydrolase</keyword>
<evidence type="ECO:0000256" key="1">
    <source>
        <dbReference type="ARBA" id="ARBA00009809"/>
    </source>
</evidence>
<keyword evidence="5" id="KW-1185">Reference proteome</keyword>
<dbReference type="RefSeq" id="WP_078765040.1">
    <property type="nucleotide sequence ID" value="NZ_FUXZ01000002.1"/>
</dbReference>
<protein>
    <submittedName>
        <fullName evidence="4">Glycosyl hydrolases family 35</fullName>
    </submittedName>
</protein>
<dbReference type="STRING" id="39495.SAMN02745111_00148"/>
<accession>A0A1T4V4X7</accession>